<evidence type="ECO:0000256" key="1">
    <source>
        <dbReference type="SAM" id="MobiDB-lite"/>
    </source>
</evidence>
<accession>A0AA88YRL3</accession>
<dbReference type="AlphaFoldDB" id="A0AA88YRL3"/>
<evidence type="ECO:0000313" key="2">
    <source>
        <dbReference type="EMBL" id="KAK3105372.1"/>
    </source>
</evidence>
<dbReference type="PANTHER" id="PTHR31751">
    <property type="entry name" value="SI:CH211-108C17.2-RELATED-RELATED"/>
    <property type="match status" value="1"/>
</dbReference>
<comment type="caution">
    <text evidence="2">The sequence shown here is derived from an EMBL/GenBank/DDBJ whole genome shotgun (WGS) entry which is preliminary data.</text>
</comment>
<feature type="region of interest" description="Disordered" evidence="1">
    <location>
        <begin position="1"/>
        <end position="32"/>
    </location>
</feature>
<dbReference type="Proteomes" id="UP001186944">
    <property type="component" value="Unassembled WGS sequence"/>
</dbReference>
<keyword evidence="3" id="KW-1185">Reference proteome</keyword>
<dbReference type="PANTHER" id="PTHR31751:SF7">
    <property type="entry name" value="THAP-TYPE DOMAIN-CONTAINING PROTEIN"/>
    <property type="match status" value="1"/>
</dbReference>
<organism evidence="2 3">
    <name type="scientific">Pinctada imbricata</name>
    <name type="common">Atlantic pearl-oyster</name>
    <name type="synonym">Pinctada martensii</name>
    <dbReference type="NCBI Taxonomy" id="66713"/>
    <lineage>
        <taxon>Eukaryota</taxon>
        <taxon>Metazoa</taxon>
        <taxon>Spiralia</taxon>
        <taxon>Lophotrochozoa</taxon>
        <taxon>Mollusca</taxon>
        <taxon>Bivalvia</taxon>
        <taxon>Autobranchia</taxon>
        <taxon>Pteriomorphia</taxon>
        <taxon>Pterioida</taxon>
        <taxon>Pterioidea</taxon>
        <taxon>Pteriidae</taxon>
        <taxon>Pinctada</taxon>
    </lineage>
</organism>
<sequence length="715" mass="82076">MESSRVREGKRKAGRKRELSESAQKKKRKDLFKERNKQKVYIGENLDRWNALREELKLTHHGLAGVLLDRYYAEAPVNPSSVEPEIDKPEQPALFSTPMDLGKGILTLPEPIASEISSAESERRKEGNGRKRVAKPKEMTSFIDPFNLTIDVSEEFIETEDADDPTFNITLGPEDMQDMEDKAAADIIFGYDDAEEGDYSETDEDSEVFGPEVIKMKEEDVDSFLSDDCAIIYIRQLERLANLKVERICSVKGCKEPVELKTSYVGSAVYITWMCGNSHQKQKWCSQPVMNRRLHSGDLSISSAILLSGNNYAKMKLFADFMGLKFPHCDKFNRIQRTYLIPSIDSFWKNQQEDILSAMRAENIVVLGDGRMDSPGHCAQFCTYTLMENETKKIVSIQTLDKRQTGKKSTNMEKAGFVQGMEELKEKDINVAEAVTDAHLQIGAVMKRQFTDIKHSHDIWHVAKNLGKKLVAAGQDKECKDILKWTQDITTHFWHACKHANTYGEFLTIWAGVLHHVVDEHEWALSYGSMDYGQCSHSALETDREKPWLKKGSKAHEALRRIVLDKRLLNNVPYYLNFRSTAELENFHTHILMYAAKRFAYTPPVYKARSQLAAIDYNEHIERPAALTKEGKKIYHRTFNKKSERWSAVEVKVKKTYAYIKNLLHNIFCMRLRDRVGMNRRMELAPDDPRRLSSHLASVEPKPTSELVTEKLSRF</sequence>
<gene>
    <name evidence="2" type="ORF">FSP39_023642</name>
</gene>
<reference evidence="2" key="1">
    <citation type="submission" date="2019-08" db="EMBL/GenBank/DDBJ databases">
        <title>The improved chromosome-level genome for the pearl oyster Pinctada fucata martensii using PacBio sequencing and Hi-C.</title>
        <authorList>
            <person name="Zheng Z."/>
        </authorList>
    </citation>
    <scope>NUCLEOTIDE SEQUENCE</scope>
    <source>
        <strain evidence="2">ZZ-2019</strain>
        <tissue evidence="2">Adductor muscle</tissue>
    </source>
</reference>
<dbReference type="EMBL" id="VSWD01000004">
    <property type="protein sequence ID" value="KAK3105372.1"/>
    <property type="molecule type" value="Genomic_DNA"/>
</dbReference>
<evidence type="ECO:0000313" key="3">
    <source>
        <dbReference type="Proteomes" id="UP001186944"/>
    </source>
</evidence>
<protein>
    <submittedName>
        <fullName evidence="2">Uncharacterized protein</fullName>
    </submittedName>
</protein>
<name>A0AA88YRL3_PINIB</name>
<proteinExistence type="predicted"/>